<evidence type="ECO:0000259" key="6">
    <source>
        <dbReference type="SMART" id="SM00645"/>
    </source>
</evidence>
<feature type="compositionally biased region" description="Polar residues" evidence="4">
    <location>
        <begin position="987"/>
        <end position="1014"/>
    </location>
</feature>
<feature type="compositionally biased region" description="Low complexity" evidence="4">
    <location>
        <begin position="1038"/>
        <end position="1049"/>
    </location>
</feature>
<evidence type="ECO:0000256" key="3">
    <source>
        <dbReference type="ARBA" id="ARBA00023180"/>
    </source>
</evidence>
<keyword evidence="2" id="KW-0865">Zymogen</keyword>
<feature type="compositionally biased region" description="Polar residues" evidence="4">
    <location>
        <begin position="112"/>
        <end position="146"/>
    </location>
</feature>
<feature type="domain" description="Peptidase C1A papain C-terminal" evidence="6">
    <location>
        <begin position="589"/>
        <end position="840"/>
    </location>
</feature>
<keyword evidence="3" id="KW-0325">Glycoprotein</keyword>
<dbReference type="GO" id="GO:0008234">
    <property type="term" value="F:cysteine-type peptidase activity"/>
    <property type="evidence" value="ECO:0007669"/>
    <property type="project" value="InterPro"/>
</dbReference>
<comment type="similarity">
    <text evidence="1">Belongs to the peptidase C1 family.</text>
</comment>
<dbReference type="AlphaFoldDB" id="C6ZKQ0"/>
<evidence type="ECO:0000256" key="2">
    <source>
        <dbReference type="ARBA" id="ARBA00023145"/>
    </source>
</evidence>
<evidence type="ECO:0000256" key="4">
    <source>
        <dbReference type="SAM" id="MobiDB-lite"/>
    </source>
</evidence>
<feature type="compositionally biased region" description="Pro residues" evidence="4">
    <location>
        <begin position="948"/>
        <end position="958"/>
    </location>
</feature>
<dbReference type="VEuPathDB" id="PlasmoDB:PBANKA_0305100"/>
<reference evidence="7" key="1">
    <citation type="journal article" date="2010" name="Cell. Microbiol.">
        <title>The Plasmodium serine-type SERA proteases display distinct expression patterns and non-essential in vivo roles during life cycle progression of the malaria parasite.</title>
        <authorList>
            <person name="Putrianti E.D."/>
            <person name="Schmidt-Christensen A."/>
            <person name="Arnold I."/>
            <person name="Heussler V.T."/>
            <person name="Matuschewski K."/>
            <person name="Silvie O."/>
        </authorList>
    </citation>
    <scope>NUCLEOTIDE SEQUENCE</scope>
</reference>
<dbReference type="InterPro" id="IPR000668">
    <property type="entry name" value="Peptidase_C1A_C"/>
</dbReference>
<feature type="compositionally biased region" description="Basic and acidic residues" evidence="4">
    <location>
        <begin position="913"/>
        <end position="928"/>
    </location>
</feature>
<feature type="signal peptide" evidence="5">
    <location>
        <begin position="1"/>
        <end position="21"/>
    </location>
</feature>
<dbReference type="EMBL" id="EU917224">
    <property type="protein sequence ID" value="ACK56129.1"/>
    <property type="molecule type" value="Genomic_DNA"/>
</dbReference>
<name>C6ZKQ0_PLABE</name>
<evidence type="ECO:0000256" key="5">
    <source>
        <dbReference type="SAM" id="SignalP"/>
    </source>
</evidence>
<sequence length="1148" mass="128545">MRRLSILFILYALLIRNYGLGVNGEGDTSSDVPTSDGTGGDTSGKENVELPSPVPGPEPGTAGPAGPQVAEPKVDTQSVEGSQLATSPPTGNGTKSVENPTEISGTGHDGGSDQTKQAETSLGKSNEETITQNPPRQETADQNNPAQEPGSKGPIPSPPSTVSTDQNSGSTLELPQSDSPSEEQLPDSIRIIPIQNFDIKSAMLRNYKGLKITGQCNSNFVIFFVPYIYIEVDTKLNQISIISTKKKVNGTTEGVPTQSIDFKSEGDTLQNQCGDNKTFKIVVYLDSGVLYVKWKVYDSSTETEPNTNVDVRKYQLKNLETPITSIQVHTVKRTLKNVTLESKNYTINDNLPEKCEAIASDCFLHGNVDIEKCYKCALLYRKNPLTDECYNYLSNDYKKLLNTEVVTAQSEDEINYELMGHIDNILEGIYNIDENNNNKELKKYEELNDEIKKDILLYCKELKESDVSGTLEEFVLGDVEDIFYNLTKLITNNTEISISKLKNKLMNPAICLKDVNQWGEKKKGLVLPELISKDFENLNGKNKNDDTTMNHESDKKLQEGFDGVIDLPLPHENEFAGYTTIEDLQYCNDEYCDRLKDNNSCISKIDVEEQGNCATSWLFASKFHLDTIGCMKGHENFSASALYVVNCSKKDSKDKCLIGSNPLEFLNIIDENKFLPTTSNLPYSYKKVGEECPKTMDNWTNLWKDVKLLKYENNDKSLNANGYISYQSEDFKDNFSEYINLIKQEIQNKGSVMAYVNSKYITSYDFNGSKVHKLCGSVTPDMIVNIIGYGKYINENNEVKSYWIVRNSWGKHWADEGNFKVDIETPENCKHNFIHTFATFNIYIPFVKKSIQSESEINLYYSKISPDFYNNLYFKNLDAADTSEDSIIEGQDEPASISTQEETHQPTGEGNQEESKLPEEKTPKEVGRSEIPSTGTQEKSQELEQQPQPQPQPQPQSQPEPQAKVEGQGQVVEQAQGQVQEREQPNGGKQVSGTETTKNVTGQEETQVNSTGAESSKAKAPSTSVNSSEQQTGKVTEQQPAQQTCQQPARAQIPNFIPQLQVGIRLEFMHILKQIKNGKVKMNLVKYGSELSMIDDRICSRVYAINPEKKNECEQFCAAKWSICQFDISPGYCLAKLYNSDDCYFCYV</sequence>
<evidence type="ECO:0000256" key="1">
    <source>
        <dbReference type="ARBA" id="ARBA00008455"/>
    </source>
</evidence>
<feature type="compositionally biased region" description="Polar residues" evidence="4">
    <location>
        <begin position="896"/>
        <end position="910"/>
    </location>
</feature>
<organism evidence="7">
    <name type="scientific">Plasmodium berghei</name>
    <dbReference type="NCBI Taxonomy" id="5821"/>
    <lineage>
        <taxon>Eukaryota</taxon>
        <taxon>Sar</taxon>
        <taxon>Alveolata</taxon>
        <taxon>Apicomplexa</taxon>
        <taxon>Aconoidasida</taxon>
        <taxon>Haemosporida</taxon>
        <taxon>Plasmodiidae</taxon>
        <taxon>Plasmodium</taxon>
        <taxon>Plasmodium (Vinckeia)</taxon>
    </lineage>
</organism>
<feature type="region of interest" description="Disordered" evidence="4">
    <location>
        <begin position="22"/>
        <end position="188"/>
    </location>
</feature>
<dbReference type="InterPro" id="IPR013128">
    <property type="entry name" value="Peptidase_C1A"/>
</dbReference>
<dbReference type="SUPFAM" id="SSF54001">
    <property type="entry name" value="Cysteine proteinases"/>
    <property type="match status" value="1"/>
</dbReference>
<dbReference type="Pfam" id="PF00112">
    <property type="entry name" value="Peptidase_C1"/>
    <property type="match status" value="1"/>
</dbReference>
<keyword evidence="5" id="KW-0732">Signal</keyword>
<dbReference type="SMART" id="SM00645">
    <property type="entry name" value="Pept_C1"/>
    <property type="match status" value="1"/>
</dbReference>
<dbReference type="PANTHER" id="PTHR12411">
    <property type="entry name" value="CYSTEINE PROTEASE FAMILY C1-RELATED"/>
    <property type="match status" value="1"/>
</dbReference>
<dbReference type="Gene3D" id="3.90.70.10">
    <property type="entry name" value="Cysteine proteinases"/>
    <property type="match status" value="1"/>
</dbReference>
<feature type="compositionally biased region" description="Low complexity" evidence="4">
    <location>
        <begin position="959"/>
        <end position="979"/>
    </location>
</feature>
<dbReference type="GO" id="GO:0006508">
    <property type="term" value="P:proteolysis"/>
    <property type="evidence" value="ECO:0007669"/>
    <property type="project" value="InterPro"/>
</dbReference>
<accession>C6ZKQ0</accession>
<feature type="compositionally biased region" description="Low complexity" evidence="4">
    <location>
        <begin position="26"/>
        <end position="36"/>
    </location>
</feature>
<proteinExistence type="inferred from homology"/>
<gene>
    <name evidence="7" type="primary">SERA1</name>
</gene>
<dbReference type="CDD" id="cd02619">
    <property type="entry name" value="Peptidase_C1"/>
    <property type="match status" value="1"/>
</dbReference>
<feature type="region of interest" description="Disordered" evidence="4">
    <location>
        <begin position="894"/>
        <end position="1049"/>
    </location>
</feature>
<evidence type="ECO:0000313" key="7">
    <source>
        <dbReference type="EMBL" id="ACK56129.1"/>
    </source>
</evidence>
<feature type="chain" id="PRO_5002973598" evidence="5">
    <location>
        <begin position="22"/>
        <end position="1148"/>
    </location>
</feature>
<feature type="compositionally biased region" description="Polar residues" evidence="4">
    <location>
        <begin position="75"/>
        <end position="104"/>
    </location>
</feature>
<feature type="compositionally biased region" description="Polar residues" evidence="4">
    <location>
        <begin position="161"/>
        <end position="179"/>
    </location>
</feature>
<feature type="compositionally biased region" description="Polar residues" evidence="4">
    <location>
        <begin position="1021"/>
        <end position="1037"/>
    </location>
</feature>
<dbReference type="InterPro" id="IPR038765">
    <property type="entry name" value="Papain-like_cys_pep_sf"/>
</dbReference>
<protein>
    <submittedName>
        <fullName evidence="7">Serine repeat antigen 1</fullName>
    </submittedName>
</protein>